<evidence type="ECO:0000256" key="2">
    <source>
        <dbReference type="SAM" id="SignalP"/>
    </source>
</evidence>
<organism evidence="3">
    <name type="scientific">Chromera velia CCMP2878</name>
    <dbReference type="NCBI Taxonomy" id="1169474"/>
    <lineage>
        <taxon>Eukaryota</taxon>
        <taxon>Sar</taxon>
        <taxon>Alveolata</taxon>
        <taxon>Colpodellida</taxon>
        <taxon>Chromeraceae</taxon>
        <taxon>Chromera</taxon>
    </lineage>
</organism>
<feature type="compositionally biased region" description="Basic and acidic residues" evidence="1">
    <location>
        <begin position="154"/>
        <end position="167"/>
    </location>
</feature>
<feature type="chain" id="PRO_5005190361" evidence="2">
    <location>
        <begin position="21"/>
        <end position="214"/>
    </location>
</feature>
<dbReference type="EMBL" id="CDMZ01001117">
    <property type="protein sequence ID" value="CEM27596.1"/>
    <property type="molecule type" value="Genomic_DNA"/>
</dbReference>
<sequence>MRWLINGFVVLFASPILGNAIQITPRHLPLESWFPFGPNQAGVFTLSGLLEFCFACWNPADKFKAKLRDAPAPPAISLPEQLRAYAVEHIQNREPPARREQLLGEVNQMLDWLASTNDSSILEPHEERRLIDSLSNEHREMYAIVHNFNSLSAQKEKEKGERKKAGNVEETSESPCFTSPHPVKDEMRAASAATAKTFQLMQKGREKRGGTEAI</sequence>
<dbReference type="AlphaFoldDB" id="A0A0G4GEK0"/>
<reference evidence="3" key="1">
    <citation type="submission" date="2014-11" db="EMBL/GenBank/DDBJ databases">
        <authorList>
            <person name="Otto D Thomas"/>
            <person name="Naeem Raeece"/>
        </authorList>
    </citation>
    <scope>NUCLEOTIDE SEQUENCE</scope>
</reference>
<feature type="region of interest" description="Disordered" evidence="1">
    <location>
        <begin position="154"/>
        <end position="188"/>
    </location>
</feature>
<accession>A0A0G4GEK0</accession>
<keyword evidence="2" id="KW-0732">Signal</keyword>
<dbReference type="VEuPathDB" id="CryptoDB:Cvel_21444"/>
<evidence type="ECO:0000256" key="1">
    <source>
        <dbReference type="SAM" id="MobiDB-lite"/>
    </source>
</evidence>
<proteinExistence type="predicted"/>
<evidence type="ECO:0000313" key="3">
    <source>
        <dbReference type="EMBL" id="CEM27596.1"/>
    </source>
</evidence>
<gene>
    <name evidence="3" type="ORF">Cvel_21444</name>
</gene>
<feature type="signal peptide" evidence="2">
    <location>
        <begin position="1"/>
        <end position="20"/>
    </location>
</feature>
<protein>
    <submittedName>
        <fullName evidence="3">Uncharacterized protein</fullName>
    </submittedName>
</protein>
<name>A0A0G4GEK0_9ALVE</name>